<dbReference type="GO" id="GO:0003676">
    <property type="term" value="F:nucleic acid binding"/>
    <property type="evidence" value="ECO:0007669"/>
    <property type="project" value="InterPro"/>
</dbReference>
<keyword evidence="1" id="KW-0862">Zinc</keyword>
<dbReference type="InterPro" id="IPR036875">
    <property type="entry name" value="Znf_CCHC_sf"/>
</dbReference>
<comment type="caution">
    <text evidence="3">The sequence shown here is derived from an EMBL/GenBank/DDBJ whole genome shotgun (WGS) entry which is preliminary data.</text>
</comment>
<keyword evidence="1" id="KW-0863">Zinc-finger</keyword>
<accession>A0A6G0XMM2</accession>
<proteinExistence type="predicted"/>
<dbReference type="PROSITE" id="PS50158">
    <property type="entry name" value="ZF_CCHC"/>
    <property type="match status" value="1"/>
</dbReference>
<evidence type="ECO:0000313" key="3">
    <source>
        <dbReference type="EMBL" id="KAF0741486.1"/>
    </source>
</evidence>
<organism evidence="3 4">
    <name type="scientific">Aphanomyces euteiches</name>
    <dbReference type="NCBI Taxonomy" id="100861"/>
    <lineage>
        <taxon>Eukaryota</taxon>
        <taxon>Sar</taxon>
        <taxon>Stramenopiles</taxon>
        <taxon>Oomycota</taxon>
        <taxon>Saprolegniomycetes</taxon>
        <taxon>Saprolegniales</taxon>
        <taxon>Verrucalvaceae</taxon>
        <taxon>Aphanomyces</taxon>
    </lineage>
</organism>
<evidence type="ECO:0000256" key="1">
    <source>
        <dbReference type="PROSITE-ProRule" id="PRU00047"/>
    </source>
</evidence>
<dbReference type="Pfam" id="PF03732">
    <property type="entry name" value="Retrotrans_gag"/>
    <property type="match status" value="1"/>
</dbReference>
<sequence>MDAPPATSTIDVSRFSPEQQATLTELLRLIPENIVRGLFSGVNPQDQIIVIESFRLYGEATAQSAAHAGAKRTQEEAALLYEADLLKATAKIAGLEESNRNLASHARRSDSPSSGIDDIFIESRVSRDRPLKLEVSKYGGAPDERLFRWVSEVKLALGAQLVTNETLRVAFALSNLQGRARDWAYNLHMLDDEAFPSFESLVEQPKEQYVHSNVETRFRAKFYQAKQGKGTIQEFVNELRSILGSFENSYRIDEIGRVTVFMYGLNQGPPRDERFRLQPQGFNEAVNIALNTEHSRGLARLSGKSSDVSSDMEISRMEAASGDERRCFNCGQSGHFARKCPQPSQERKNPNSFPAARAVAPIVGAVVALATTRGKTNPSRPPRAYWDNFGF</sequence>
<dbReference type="Pfam" id="PF00098">
    <property type="entry name" value="zf-CCHC"/>
    <property type="match status" value="1"/>
</dbReference>
<reference evidence="3 4" key="1">
    <citation type="submission" date="2019-07" db="EMBL/GenBank/DDBJ databases">
        <title>Genomics analysis of Aphanomyces spp. identifies a new class of oomycete effector associated with host adaptation.</title>
        <authorList>
            <person name="Gaulin E."/>
        </authorList>
    </citation>
    <scope>NUCLEOTIDE SEQUENCE [LARGE SCALE GENOMIC DNA]</scope>
    <source>
        <strain evidence="3 4">ATCC 201684</strain>
    </source>
</reference>
<name>A0A6G0XMM2_9STRA</name>
<dbReference type="SUPFAM" id="SSF57756">
    <property type="entry name" value="Retrovirus zinc finger-like domains"/>
    <property type="match status" value="1"/>
</dbReference>
<gene>
    <name evidence="3" type="ORF">Ae201684_003171</name>
</gene>
<dbReference type="AlphaFoldDB" id="A0A6G0XMM2"/>
<keyword evidence="1" id="KW-0479">Metal-binding</keyword>
<dbReference type="EMBL" id="VJMJ01000036">
    <property type="protein sequence ID" value="KAF0741486.1"/>
    <property type="molecule type" value="Genomic_DNA"/>
</dbReference>
<feature type="domain" description="CCHC-type" evidence="2">
    <location>
        <begin position="325"/>
        <end position="342"/>
    </location>
</feature>
<protein>
    <recommendedName>
        <fullName evidence="2">CCHC-type domain-containing protein</fullName>
    </recommendedName>
</protein>
<evidence type="ECO:0000313" key="4">
    <source>
        <dbReference type="Proteomes" id="UP000481153"/>
    </source>
</evidence>
<dbReference type="InterPro" id="IPR005162">
    <property type="entry name" value="Retrotrans_gag_dom"/>
</dbReference>
<dbReference type="InterPro" id="IPR001878">
    <property type="entry name" value="Znf_CCHC"/>
</dbReference>
<keyword evidence="4" id="KW-1185">Reference proteome</keyword>
<dbReference type="SMART" id="SM00343">
    <property type="entry name" value="ZnF_C2HC"/>
    <property type="match status" value="1"/>
</dbReference>
<dbReference type="GO" id="GO:0008270">
    <property type="term" value="F:zinc ion binding"/>
    <property type="evidence" value="ECO:0007669"/>
    <property type="project" value="UniProtKB-KW"/>
</dbReference>
<dbReference type="Proteomes" id="UP000481153">
    <property type="component" value="Unassembled WGS sequence"/>
</dbReference>
<dbReference type="VEuPathDB" id="FungiDB:AeMF1_018666"/>
<dbReference type="Gene3D" id="4.10.60.10">
    <property type="entry name" value="Zinc finger, CCHC-type"/>
    <property type="match status" value="1"/>
</dbReference>
<evidence type="ECO:0000259" key="2">
    <source>
        <dbReference type="PROSITE" id="PS50158"/>
    </source>
</evidence>